<reference evidence="4" key="1">
    <citation type="submission" date="2018-12" db="EMBL/GenBank/DDBJ databases">
        <title>Genome sequence of Microcystis aeruginosa NIES-4285.</title>
        <authorList>
            <person name="Tanabe Y."/>
        </authorList>
    </citation>
    <scope>NUCLEOTIDE SEQUENCE [LARGE SCALE GENOMIC DNA]</scope>
    <source>
        <strain evidence="4">NIES-4285</strain>
    </source>
</reference>
<dbReference type="GO" id="GO:0016757">
    <property type="term" value="F:glycosyltransferase activity"/>
    <property type="evidence" value="ECO:0007669"/>
    <property type="project" value="InterPro"/>
</dbReference>
<protein>
    <submittedName>
        <fullName evidence="3">N-acetyl-alpha-D-glucosaminyl L-malate synthase</fullName>
    </submittedName>
</protein>
<evidence type="ECO:0000259" key="2">
    <source>
        <dbReference type="Pfam" id="PF13439"/>
    </source>
</evidence>
<dbReference type="Pfam" id="PF13439">
    <property type="entry name" value="Glyco_transf_4"/>
    <property type="match status" value="1"/>
</dbReference>
<name>A0A402DIF5_MICAE</name>
<dbReference type="InterPro" id="IPR050194">
    <property type="entry name" value="Glycosyltransferase_grp1"/>
</dbReference>
<dbReference type="Proteomes" id="UP000289660">
    <property type="component" value="Unassembled WGS sequence"/>
</dbReference>
<dbReference type="EMBL" id="BIFY01000095">
    <property type="protein sequence ID" value="GCE61928.1"/>
    <property type="molecule type" value="Genomic_DNA"/>
</dbReference>
<feature type="domain" description="Glycosyltransferase subfamily 4-like N-terminal" evidence="2">
    <location>
        <begin position="20"/>
        <end position="216"/>
    </location>
</feature>
<evidence type="ECO:0000313" key="3">
    <source>
        <dbReference type="EMBL" id="GCE61928.1"/>
    </source>
</evidence>
<dbReference type="RefSeq" id="WP_130758107.1">
    <property type="nucleotide sequence ID" value="NZ_BIFY01000095.1"/>
</dbReference>
<dbReference type="CDD" id="cd03825">
    <property type="entry name" value="GT4_WcaC-like"/>
    <property type="match status" value="1"/>
</dbReference>
<evidence type="ECO:0000313" key="4">
    <source>
        <dbReference type="Proteomes" id="UP000289660"/>
    </source>
</evidence>
<sequence length="418" mass="46860">MKILHLSTADVGGGAYRGSYWLHQGLLEAGVDSVMLVGKKESDDFSVIGPETKLQKGLNQLKPTLDQIPLLFYKNRSSILFSPSWIPSEIPHVIKKINPDIINLHWICGGFLQIESLAKFNNIPIVWTVRDMWPFTGGCHYSGNCTKYNNSCGSCPCLSSNKENDLSRKIWKRKGKAWQNLNLTIAGISHWVADCARQSSLFRNKRIEVIPNALNESQYKPISKNIAREILNLPQKQKIILFGAMKSTEDERKGFQYLIPALKKLSANGFGKTTELVIFGASKPQKPLDLGMKAHYPGRLSDDSTLALIYSSADVMVVPSVQEAFGKTAMESLACGTPVVSFDSTGLKDIVEHQKNGYRAQCFSSDDLANGIAWVLQDEERWQKLSQRAREKVEQEFTLEIQASKYLKLYNEILEPSK</sequence>
<dbReference type="InterPro" id="IPR028098">
    <property type="entry name" value="Glyco_trans_4-like_N"/>
</dbReference>
<dbReference type="PANTHER" id="PTHR45947">
    <property type="entry name" value="SULFOQUINOVOSYL TRANSFERASE SQD2"/>
    <property type="match status" value="1"/>
</dbReference>
<proteinExistence type="predicted"/>
<dbReference type="Gene3D" id="3.40.50.2000">
    <property type="entry name" value="Glycogen Phosphorylase B"/>
    <property type="match status" value="2"/>
</dbReference>
<organism evidence="3 4">
    <name type="scientific">Microcystis aeruginosa NIES-4285</name>
    <dbReference type="NCBI Taxonomy" id="2497681"/>
    <lineage>
        <taxon>Bacteria</taxon>
        <taxon>Bacillati</taxon>
        <taxon>Cyanobacteriota</taxon>
        <taxon>Cyanophyceae</taxon>
        <taxon>Oscillatoriophycideae</taxon>
        <taxon>Chroococcales</taxon>
        <taxon>Microcystaceae</taxon>
        <taxon>Microcystis</taxon>
    </lineage>
</organism>
<feature type="domain" description="Glycosyl transferase family 1" evidence="1">
    <location>
        <begin position="225"/>
        <end position="391"/>
    </location>
</feature>
<accession>A0A402DIF5</accession>
<dbReference type="PANTHER" id="PTHR45947:SF3">
    <property type="entry name" value="SULFOQUINOVOSYL TRANSFERASE SQD2"/>
    <property type="match status" value="1"/>
</dbReference>
<gene>
    <name evidence="3" type="primary">bshA_4</name>
    <name evidence="3" type="ORF">MiAbB_03871</name>
</gene>
<dbReference type="AlphaFoldDB" id="A0A402DIF5"/>
<dbReference type="SUPFAM" id="SSF53756">
    <property type="entry name" value="UDP-Glycosyltransferase/glycogen phosphorylase"/>
    <property type="match status" value="1"/>
</dbReference>
<dbReference type="Pfam" id="PF00534">
    <property type="entry name" value="Glycos_transf_1"/>
    <property type="match status" value="1"/>
</dbReference>
<comment type="caution">
    <text evidence="3">The sequence shown here is derived from an EMBL/GenBank/DDBJ whole genome shotgun (WGS) entry which is preliminary data.</text>
</comment>
<dbReference type="InterPro" id="IPR001296">
    <property type="entry name" value="Glyco_trans_1"/>
</dbReference>
<evidence type="ECO:0000259" key="1">
    <source>
        <dbReference type="Pfam" id="PF00534"/>
    </source>
</evidence>